<reference evidence="2" key="1">
    <citation type="journal article" date="2015" name="Nat. Genet.">
        <title>The genome and transcriptome of the zoonotic hookworm Ancylostoma ceylanicum identify infection-specific gene families.</title>
        <authorList>
            <person name="Schwarz E.M."/>
            <person name="Hu Y."/>
            <person name="Antoshechkin I."/>
            <person name="Miller M.M."/>
            <person name="Sternberg P.W."/>
            <person name="Aroian R.V."/>
        </authorList>
    </citation>
    <scope>NUCLEOTIDE SEQUENCE</scope>
    <source>
        <strain evidence="2">HY135</strain>
    </source>
</reference>
<comment type="caution">
    <text evidence="1">The sequence shown here is derived from an EMBL/GenBank/DDBJ whole genome shotgun (WGS) entry which is preliminary data.</text>
</comment>
<organism evidence="1 2">
    <name type="scientific">Ancylostoma ceylanicum</name>
    <dbReference type="NCBI Taxonomy" id="53326"/>
    <lineage>
        <taxon>Eukaryota</taxon>
        <taxon>Metazoa</taxon>
        <taxon>Ecdysozoa</taxon>
        <taxon>Nematoda</taxon>
        <taxon>Chromadorea</taxon>
        <taxon>Rhabditida</taxon>
        <taxon>Rhabditina</taxon>
        <taxon>Rhabditomorpha</taxon>
        <taxon>Strongyloidea</taxon>
        <taxon>Ancylostomatidae</taxon>
        <taxon>Ancylostomatinae</taxon>
        <taxon>Ancylostoma</taxon>
    </lineage>
</organism>
<gene>
    <name evidence="1" type="primary">Acey_s0443.g1559</name>
    <name evidence="1" type="ORF">Y032_0443g1559</name>
</gene>
<proteinExistence type="predicted"/>
<name>A0A016WZA8_9BILA</name>
<dbReference type="Proteomes" id="UP000024635">
    <property type="component" value="Unassembled WGS sequence"/>
</dbReference>
<sequence length="66" mass="7396">MLRSPKVQTFVVLCGNLDVEGATVFASIHPQQSNLSLSSSSLHVLPSLIRSTKRCRSIYRLLRRNL</sequence>
<keyword evidence="2" id="KW-1185">Reference proteome</keyword>
<protein>
    <submittedName>
        <fullName evidence="1">Uncharacterized protein</fullName>
    </submittedName>
</protein>
<evidence type="ECO:0000313" key="2">
    <source>
        <dbReference type="Proteomes" id="UP000024635"/>
    </source>
</evidence>
<accession>A0A016WZA8</accession>
<dbReference type="AlphaFoldDB" id="A0A016WZA8"/>
<dbReference type="EMBL" id="JARK01000043">
    <property type="protein sequence ID" value="EYC44995.1"/>
    <property type="molecule type" value="Genomic_DNA"/>
</dbReference>
<evidence type="ECO:0000313" key="1">
    <source>
        <dbReference type="EMBL" id="EYC44995.1"/>
    </source>
</evidence>